<keyword evidence="5" id="KW-0862">Zinc</keyword>
<dbReference type="Gene3D" id="3.30.160.60">
    <property type="entry name" value="Classic Zinc Finger"/>
    <property type="match status" value="3"/>
</dbReference>
<dbReference type="SMART" id="SM00355">
    <property type="entry name" value="ZnF_C2H2"/>
    <property type="match status" value="4"/>
</dbReference>
<dbReference type="PROSITE" id="PS00028">
    <property type="entry name" value="ZINC_FINGER_C2H2_1"/>
    <property type="match status" value="3"/>
</dbReference>
<evidence type="ECO:0000313" key="10">
    <source>
        <dbReference type="Proteomes" id="UP000593567"/>
    </source>
</evidence>
<keyword evidence="2" id="KW-0479">Metal-binding</keyword>
<gene>
    <name evidence="9" type="ORF">EB796_010035</name>
</gene>
<dbReference type="OrthoDB" id="3437960at2759"/>
<dbReference type="InterPro" id="IPR013087">
    <property type="entry name" value="Znf_C2H2_type"/>
</dbReference>
<dbReference type="GO" id="GO:0005634">
    <property type="term" value="C:nucleus"/>
    <property type="evidence" value="ECO:0007669"/>
    <property type="project" value="UniProtKB-SubCell"/>
</dbReference>
<dbReference type="GO" id="GO:0008270">
    <property type="term" value="F:zinc ion binding"/>
    <property type="evidence" value="ECO:0007669"/>
    <property type="project" value="UniProtKB-KW"/>
</dbReference>
<keyword evidence="10" id="KW-1185">Reference proteome</keyword>
<reference evidence="9" key="1">
    <citation type="submission" date="2020-06" db="EMBL/GenBank/DDBJ databases">
        <title>Draft genome of Bugula neritina, a colonial animal packing powerful symbionts and potential medicines.</title>
        <authorList>
            <person name="Rayko M."/>
        </authorList>
    </citation>
    <scope>NUCLEOTIDE SEQUENCE [LARGE SCALE GENOMIC DNA]</scope>
    <source>
        <strain evidence="9">Kwan_BN1</strain>
    </source>
</reference>
<dbReference type="PANTHER" id="PTHR16515">
    <property type="entry name" value="PR DOMAIN ZINC FINGER PROTEIN"/>
    <property type="match status" value="1"/>
</dbReference>
<feature type="domain" description="C2H2-type" evidence="8">
    <location>
        <begin position="394"/>
        <end position="420"/>
    </location>
</feature>
<evidence type="ECO:0000256" key="3">
    <source>
        <dbReference type="ARBA" id="ARBA00022737"/>
    </source>
</evidence>
<sequence length="420" mass="48086">MCTISNVSLPEEQIMSQQWNGYDLPLNLSVKVNYVEEVDNGCKPSFPVRERQLEWEDSLQALDLRIHRNKNTTNSSYTIYNDTAPAYSYTAPAYSDTTPAYSDTTPAYSDTAPAYSDTASTYSYTTLIYSDTTPTYSNTRLIYSDTTPTYSNTRLTYSDTTPTYSNTRQTYSDTTPTYSNTRQTYSDTSITCSDTTPTGNTYWQLEDQRNLSLLDNNLDAAKEDKALLDSSRTSPTPDVVTHFLNSNRQQPNEGQETALTLAKGNYRAKGQGENMTPEIPTEQTVTFKEYSGPMNPYTCQVCSKSYRQVRDYRAHVATHEDAKMYTCDICFSQLSTPSQYLQHLQVIPYSFTVYNSLCGHKQKQLYVCVYCKKYFRDRCTLSTHMRTHTGEKPYQCDVCGKRFRQSGTFLRHKKIHEFRT</sequence>
<accession>A0A7J7JZ51</accession>
<protein>
    <recommendedName>
        <fullName evidence="8">C2H2-type domain-containing protein</fullName>
    </recommendedName>
</protein>
<dbReference type="PROSITE" id="PS50157">
    <property type="entry name" value="ZINC_FINGER_C2H2_2"/>
    <property type="match status" value="3"/>
</dbReference>
<evidence type="ECO:0000259" key="8">
    <source>
        <dbReference type="PROSITE" id="PS50157"/>
    </source>
</evidence>
<dbReference type="InterPro" id="IPR036236">
    <property type="entry name" value="Znf_C2H2_sf"/>
</dbReference>
<evidence type="ECO:0000256" key="7">
    <source>
        <dbReference type="PROSITE-ProRule" id="PRU00042"/>
    </source>
</evidence>
<dbReference type="FunFam" id="3.30.160.60:FF:000557">
    <property type="entry name" value="zinc finger and SCAN domain-containing protein 29"/>
    <property type="match status" value="1"/>
</dbReference>
<dbReference type="InterPro" id="IPR050331">
    <property type="entry name" value="Zinc_finger"/>
</dbReference>
<proteinExistence type="predicted"/>
<organism evidence="9 10">
    <name type="scientific">Bugula neritina</name>
    <name type="common">Brown bryozoan</name>
    <name type="synonym">Sertularia neritina</name>
    <dbReference type="NCBI Taxonomy" id="10212"/>
    <lineage>
        <taxon>Eukaryota</taxon>
        <taxon>Metazoa</taxon>
        <taxon>Spiralia</taxon>
        <taxon>Lophotrochozoa</taxon>
        <taxon>Bryozoa</taxon>
        <taxon>Gymnolaemata</taxon>
        <taxon>Cheilostomatida</taxon>
        <taxon>Flustrina</taxon>
        <taxon>Buguloidea</taxon>
        <taxon>Bugulidae</taxon>
        <taxon>Bugula</taxon>
    </lineage>
</organism>
<evidence type="ECO:0000256" key="4">
    <source>
        <dbReference type="ARBA" id="ARBA00022771"/>
    </source>
</evidence>
<dbReference type="PANTHER" id="PTHR16515:SF49">
    <property type="entry name" value="GASTRULA ZINC FINGER PROTEIN XLCGF49.1-LIKE-RELATED"/>
    <property type="match status" value="1"/>
</dbReference>
<dbReference type="Pfam" id="PF00096">
    <property type="entry name" value="zf-C2H2"/>
    <property type="match status" value="1"/>
</dbReference>
<dbReference type="GO" id="GO:0010468">
    <property type="term" value="P:regulation of gene expression"/>
    <property type="evidence" value="ECO:0007669"/>
    <property type="project" value="TreeGrafter"/>
</dbReference>
<dbReference type="Pfam" id="PF13465">
    <property type="entry name" value="zf-H2C2_2"/>
    <property type="match status" value="1"/>
</dbReference>
<keyword evidence="6" id="KW-0539">Nucleus</keyword>
<keyword evidence="3" id="KW-0677">Repeat</keyword>
<comment type="subcellular location">
    <subcellularLocation>
        <location evidence="1">Nucleus</location>
    </subcellularLocation>
</comment>
<dbReference type="Proteomes" id="UP000593567">
    <property type="component" value="Unassembled WGS sequence"/>
</dbReference>
<name>A0A7J7JZ51_BUGNE</name>
<feature type="domain" description="C2H2-type" evidence="8">
    <location>
        <begin position="366"/>
        <end position="393"/>
    </location>
</feature>
<evidence type="ECO:0000313" key="9">
    <source>
        <dbReference type="EMBL" id="KAF6031662.1"/>
    </source>
</evidence>
<keyword evidence="4 7" id="KW-0863">Zinc-finger</keyword>
<evidence type="ECO:0000256" key="5">
    <source>
        <dbReference type="ARBA" id="ARBA00022833"/>
    </source>
</evidence>
<evidence type="ECO:0000256" key="1">
    <source>
        <dbReference type="ARBA" id="ARBA00004123"/>
    </source>
</evidence>
<dbReference type="SUPFAM" id="SSF57667">
    <property type="entry name" value="beta-beta-alpha zinc fingers"/>
    <property type="match status" value="2"/>
</dbReference>
<dbReference type="AlphaFoldDB" id="A0A7J7JZ51"/>
<feature type="domain" description="C2H2-type" evidence="8">
    <location>
        <begin position="297"/>
        <end position="324"/>
    </location>
</feature>
<comment type="caution">
    <text evidence="9">The sequence shown here is derived from an EMBL/GenBank/DDBJ whole genome shotgun (WGS) entry which is preliminary data.</text>
</comment>
<evidence type="ECO:0000256" key="2">
    <source>
        <dbReference type="ARBA" id="ARBA00022723"/>
    </source>
</evidence>
<dbReference type="EMBL" id="VXIV02001581">
    <property type="protein sequence ID" value="KAF6031662.1"/>
    <property type="molecule type" value="Genomic_DNA"/>
</dbReference>
<evidence type="ECO:0000256" key="6">
    <source>
        <dbReference type="ARBA" id="ARBA00023242"/>
    </source>
</evidence>